<accession>A0A6A0A7D5</accession>
<reference evidence="1 2" key="1">
    <citation type="submission" date="2020-02" db="EMBL/GenBank/DDBJ databases">
        <title>Draft genome sequence of Haematococcus lacustris strain NIES-144.</title>
        <authorList>
            <person name="Morimoto D."/>
            <person name="Nakagawa S."/>
            <person name="Yoshida T."/>
            <person name="Sawayama S."/>
        </authorList>
    </citation>
    <scope>NUCLEOTIDE SEQUENCE [LARGE SCALE GENOMIC DNA]</scope>
    <source>
        <strain evidence="1 2">NIES-144</strain>
    </source>
</reference>
<name>A0A6A0A7D5_HAELA</name>
<dbReference type="AlphaFoldDB" id="A0A6A0A7D5"/>
<dbReference type="EMBL" id="BLLF01003860">
    <property type="protein sequence ID" value="GFH28401.1"/>
    <property type="molecule type" value="Genomic_DNA"/>
</dbReference>
<evidence type="ECO:0000313" key="2">
    <source>
        <dbReference type="Proteomes" id="UP000485058"/>
    </source>
</evidence>
<sequence length="72" mass="8090">MDELLESQRYDRLLTPRVVAALKARTCKLALTLEQQQGQDSRQYIRLMTEVLKKLASCAAVEVCKLCTSSSS</sequence>
<gene>
    <name evidence="1" type="ORF">HaLaN_26881</name>
</gene>
<comment type="caution">
    <text evidence="1">The sequence shown here is derived from an EMBL/GenBank/DDBJ whole genome shotgun (WGS) entry which is preliminary data.</text>
</comment>
<organism evidence="1 2">
    <name type="scientific">Haematococcus lacustris</name>
    <name type="common">Green alga</name>
    <name type="synonym">Haematococcus pluvialis</name>
    <dbReference type="NCBI Taxonomy" id="44745"/>
    <lineage>
        <taxon>Eukaryota</taxon>
        <taxon>Viridiplantae</taxon>
        <taxon>Chlorophyta</taxon>
        <taxon>core chlorophytes</taxon>
        <taxon>Chlorophyceae</taxon>
        <taxon>CS clade</taxon>
        <taxon>Chlamydomonadales</taxon>
        <taxon>Haematococcaceae</taxon>
        <taxon>Haematococcus</taxon>
    </lineage>
</organism>
<proteinExistence type="predicted"/>
<evidence type="ECO:0000313" key="1">
    <source>
        <dbReference type="EMBL" id="GFH28401.1"/>
    </source>
</evidence>
<protein>
    <submittedName>
        <fullName evidence="1">Uncharacterized protein</fullName>
    </submittedName>
</protein>
<keyword evidence="2" id="KW-1185">Reference proteome</keyword>
<dbReference type="Proteomes" id="UP000485058">
    <property type="component" value="Unassembled WGS sequence"/>
</dbReference>